<dbReference type="EMBL" id="KR052709">
    <property type="protein sequence ID" value="AKE33174.1"/>
    <property type="molecule type" value="Genomic_RNA"/>
</dbReference>
<name>A0A0F6QPK6_9REOV</name>
<proteinExistence type="predicted"/>
<evidence type="ECO:0000313" key="2">
    <source>
        <dbReference type="Proteomes" id="UP000125922"/>
    </source>
</evidence>
<sequence>MDLVKFIAQAKYKKDLLPFYLNNSFDPTTLSKKPLKLELIKHRNPFHEVPQLAGESILLEDVCPYNHEHFCGGIHIPKQFNMAPKGRISCITSDKIVWPCGLESIIIDGKKYTGSAFVKCRCGQPYPTIIDQNSTFFFLTCCSNDTKSVKLGLSEKFNCLNCNRSVRWFSPGRGIHTMHQYYLPSQLCPACMPFRDIVASMSLLNKVEFLGADFNQMRTDFEWKRQLQNNCESAFRSFNSPQLANRIAPYERIDPNHTLNTVTEAIASVNRRQHNKIEVTPICRGKVAISDGYRRCILEFQDNAEFHCSVNLLLLRWKLI</sequence>
<accession>A0A0F6QPK6</accession>
<organism evidence="1 2">
    <name type="scientific">Rotavirus B</name>
    <dbReference type="NCBI Taxonomy" id="28876"/>
    <lineage>
        <taxon>Viruses</taxon>
        <taxon>Riboviria</taxon>
        <taxon>Orthornavirae</taxon>
        <taxon>Duplornaviricota</taxon>
        <taxon>Resentoviricetes</taxon>
        <taxon>Reovirales</taxon>
        <taxon>Sedoreoviridae</taxon>
        <taxon>Rotavirus</taxon>
        <taxon>Rotavirus betagastroenteritidis</taxon>
    </lineage>
</organism>
<reference evidence="1 2" key="1">
    <citation type="submission" date="2015-04" db="EMBL/GenBank/DDBJ databases">
        <authorList>
            <person name="Stucker K.M."/>
            <person name="Halpin R.A."/>
            <person name="Akopov A."/>
            <person name="Fedorova N."/>
            <person name="Tsitrin T."/>
            <person name="Puri V."/>
            <person name="Stockwell T."/>
            <person name="Amedeo P."/>
            <person name="Bishop B."/>
            <person name="Gupta N."/>
            <person name="Hoover J."/>
            <person name="Katzel D."/>
            <person name="Schobel S."/>
            <person name="Shrivastava S."/>
            <person name="Vlasova A.N."/>
            <person name="Wentworth D.E."/>
            <person name="Das S.R."/>
            <person name="Saif L.J."/>
        </authorList>
    </citation>
    <scope>NUCLEOTIDE SEQUENCE [LARGE SCALE GENOMIC DNA]</scope>
    <source>
        <strain evidence="1">RVB/Pig-tc/USA/LS00011_Ohio/XXXX/GXP[X]</strain>
    </source>
</reference>
<gene>
    <name evidence="1" type="primary">NSP1</name>
    <name evidence="1" type="ORF">CM18_48174gpNSP1</name>
</gene>
<protein>
    <submittedName>
        <fullName evidence="1">Non-structural protein NSP1.pep2</fullName>
    </submittedName>
</protein>
<dbReference type="Proteomes" id="UP000125922">
    <property type="component" value="Genome"/>
</dbReference>
<evidence type="ECO:0000313" key="1">
    <source>
        <dbReference type="EMBL" id="AKE33174.1"/>
    </source>
</evidence>